<proteinExistence type="predicted"/>
<dbReference type="EMBL" id="KE524784">
    <property type="protein sequence ID" value="KFB36516.1"/>
    <property type="molecule type" value="Genomic_DNA"/>
</dbReference>
<evidence type="ECO:0000313" key="2">
    <source>
        <dbReference type="EMBL" id="KFB36516.1"/>
    </source>
</evidence>
<dbReference type="EnsemblMetazoa" id="ASIC003660-RA">
    <property type="protein sequence ID" value="ASIC003660-PA"/>
    <property type="gene ID" value="ASIC003660"/>
</dbReference>
<dbReference type="Proteomes" id="UP000030765">
    <property type="component" value="Unassembled WGS sequence"/>
</dbReference>
<dbReference type="STRING" id="74873.A0A084VEX2"/>
<dbReference type="OrthoDB" id="6693298at2759"/>
<feature type="region of interest" description="Disordered" evidence="1">
    <location>
        <begin position="1"/>
        <end position="116"/>
    </location>
</feature>
<dbReference type="AlphaFoldDB" id="A0A084VEX2"/>
<keyword evidence="4" id="KW-1185">Reference proteome</keyword>
<reference evidence="3" key="2">
    <citation type="submission" date="2020-05" db="UniProtKB">
        <authorList>
            <consortium name="EnsemblMetazoa"/>
        </authorList>
    </citation>
    <scope>IDENTIFICATION</scope>
</reference>
<dbReference type="EMBL" id="ATLV01012343">
    <property type="status" value="NOT_ANNOTATED_CDS"/>
    <property type="molecule type" value="Genomic_DNA"/>
</dbReference>
<gene>
    <name evidence="2" type="ORF">ZHAS_00003660</name>
</gene>
<name>A0A084VEX2_ANOSI</name>
<feature type="compositionally biased region" description="Polar residues" evidence="1">
    <location>
        <begin position="19"/>
        <end position="29"/>
    </location>
</feature>
<dbReference type="VEuPathDB" id="VectorBase:ASIC003660"/>
<accession>A0A084VEX2</accession>
<evidence type="ECO:0000313" key="3">
    <source>
        <dbReference type="EnsemblMetazoa" id="ASIC003660-PA"/>
    </source>
</evidence>
<feature type="compositionally biased region" description="Polar residues" evidence="1">
    <location>
        <begin position="94"/>
        <end position="110"/>
    </location>
</feature>
<reference evidence="2 4" key="1">
    <citation type="journal article" date="2014" name="BMC Genomics">
        <title>Genome sequence of Anopheles sinensis provides insight into genetics basis of mosquito competence for malaria parasites.</title>
        <authorList>
            <person name="Zhou D."/>
            <person name="Zhang D."/>
            <person name="Ding G."/>
            <person name="Shi L."/>
            <person name="Hou Q."/>
            <person name="Ye Y."/>
            <person name="Xu Y."/>
            <person name="Zhou H."/>
            <person name="Xiong C."/>
            <person name="Li S."/>
            <person name="Yu J."/>
            <person name="Hong S."/>
            <person name="Yu X."/>
            <person name="Zou P."/>
            <person name="Chen C."/>
            <person name="Chang X."/>
            <person name="Wang W."/>
            <person name="Lv Y."/>
            <person name="Sun Y."/>
            <person name="Ma L."/>
            <person name="Shen B."/>
            <person name="Zhu C."/>
        </authorList>
    </citation>
    <scope>NUCLEOTIDE SEQUENCE [LARGE SCALE GENOMIC DNA]</scope>
</reference>
<feature type="compositionally biased region" description="Basic and acidic residues" evidence="1">
    <location>
        <begin position="64"/>
        <end position="81"/>
    </location>
</feature>
<protein>
    <submittedName>
        <fullName evidence="2 3">Uncharacterized protein</fullName>
    </submittedName>
</protein>
<evidence type="ECO:0000313" key="4">
    <source>
        <dbReference type="Proteomes" id="UP000030765"/>
    </source>
</evidence>
<organism evidence="2">
    <name type="scientific">Anopheles sinensis</name>
    <name type="common">Mosquito</name>
    <dbReference type="NCBI Taxonomy" id="74873"/>
    <lineage>
        <taxon>Eukaryota</taxon>
        <taxon>Metazoa</taxon>
        <taxon>Ecdysozoa</taxon>
        <taxon>Arthropoda</taxon>
        <taxon>Hexapoda</taxon>
        <taxon>Insecta</taxon>
        <taxon>Pterygota</taxon>
        <taxon>Neoptera</taxon>
        <taxon>Endopterygota</taxon>
        <taxon>Diptera</taxon>
        <taxon>Nematocera</taxon>
        <taxon>Culicoidea</taxon>
        <taxon>Culicidae</taxon>
        <taxon>Anophelinae</taxon>
        <taxon>Anopheles</taxon>
    </lineage>
</organism>
<feature type="compositionally biased region" description="Basic and acidic residues" evidence="1">
    <location>
        <begin position="8"/>
        <end position="17"/>
    </location>
</feature>
<evidence type="ECO:0000256" key="1">
    <source>
        <dbReference type="SAM" id="MobiDB-lite"/>
    </source>
</evidence>
<sequence length="211" mass="23795">MENLENNLHNDVRRPASDQDASSSKTNRLMKSGDFVQSEEREPQLGNPNQAGMDEGDMLKQVPHRPDHPIPEANASKKIDVDLNSETVAKCNRNKPSAGNNKGSQDGTPDNQRDQGMVDSLVGATYQQKLLFVILCHVAKLIREDGKFDFEITSEDTRGGKFDDIGVRFKQGDRWKDLFFQAKHKEDKRKAITWDDLTSTDKRASFAIIHL</sequence>